<dbReference type="EMBL" id="NIOJ01000032">
    <property type="protein sequence ID" value="PNT97937.1"/>
    <property type="molecule type" value="Genomic_DNA"/>
</dbReference>
<evidence type="ECO:0000313" key="1">
    <source>
        <dbReference type="EMBL" id="PNT97937.1"/>
    </source>
</evidence>
<protein>
    <submittedName>
        <fullName evidence="1">Uncharacterized protein</fullName>
    </submittedName>
</protein>
<dbReference type="AlphaFoldDB" id="A0A2K2FGN0"/>
<evidence type="ECO:0000313" key="2">
    <source>
        <dbReference type="Proteomes" id="UP000236151"/>
    </source>
</evidence>
<dbReference type="OrthoDB" id="2087570at2"/>
<gene>
    <name evidence="1" type="ORF">CDQ84_12180</name>
</gene>
<dbReference type="KEGG" id="cthd:CDO33_00420"/>
<keyword evidence="2" id="KW-1185">Reference proteome</keyword>
<sequence>MFYYAQLNENNICVGVSMLSGEVNASNMVQISDYSEDYIYRKYDAEAQTWGTEKYEPETNTRLTEFEEARQRISDIEMALAAIMGGAV</sequence>
<dbReference type="Proteomes" id="UP000236151">
    <property type="component" value="Unassembled WGS sequence"/>
</dbReference>
<organism evidence="1 2">
    <name type="scientific">Clostridium thermosuccinogenes</name>
    <dbReference type="NCBI Taxonomy" id="84032"/>
    <lineage>
        <taxon>Bacteria</taxon>
        <taxon>Bacillati</taxon>
        <taxon>Bacillota</taxon>
        <taxon>Clostridia</taxon>
        <taxon>Eubacteriales</taxon>
        <taxon>Clostridiaceae</taxon>
        <taxon>Clostridium</taxon>
    </lineage>
</organism>
<name>A0A2K2FGN0_9CLOT</name>
<comment type="caution">
    <text evidence="1">The sequence shown here is derived from an EMBL/GenBank/DDBJ whole genome shotgun (WGS) entry which is preliminary data.</text>
</comment>
<accession>A0A2K2FGN0</accession>
<dbReference type="RefSeq" id="WP_103082010.1">
    <property type="nucleotide sequence ID" value="NZ_CP021850.1"/>
</dbReference>
<proteinExistence type="predicted"/>
<reference evidence="1 2" key="1">
    <citation type="submission" date="2017-06" db="EMBL/GenBank/DDBJ databases">
        <title>Investigating the central metabolism of Clostridium thermosuccinogenes.</title>
        <authorList>
            <person name="Koendjbiharie J.G."/>
            <person name="van Kranenburg R."/>
        </authorList>
    </citation>
    <scope>NUCLEOTIDE SEQUENCE [LARGE SCALE GENOMIC DNA]</scope>
    <source>
        <strain evidence="1 2">DSM 5806</strain>
    </source>
</reference>